<evidence type="ECO:0000256" key="2">
    <source>
        <dbReference type="ARBA" id="ARBA00022692"/>
    </source>
</evidence>
<dbReference type="EMBL" id="LGUA01000279">
    <property type="protein sequence ID" value="OAX82623.1"/>
    <property type="molecule type" value="Genomic_DNA"/>
</dbReference>
<dbReference type="AlphaFoldDB" id="A0A1B7P0S8"/>
<gene>
    <name evidence="8" type="ORF">ACJ72_03030</name>
</gene>
<comment type="caution">
    <text evidence="8">The sequence shown here is derived from an EMBL/GenBank/DDBJ whole genome shotgun (WGS) entry which is preliminary data.</text>
</comment>
<evidence type="ECO:0000313" key="8">
    <source>
        <dbReference type="EMBL" id="OAX82623.1"/>
    </source>
</evidence>
<dbReference type="GO" id="GO:0016020">
    <property type="term" value="C:membrane"/>
    <property type="evidence" value="ECO:0007669"/>
    <property type="project" value="UniProtKB-SubCell"/>
</dbReference>
<dbReference type="InterPro" id="IPR049326">
    <property type="entry name" value="Rhodopsin_dom_fungi"/>
</dbReference>
<sequence>MEVPAAPPPPGVQSNFIDPVSRGGQGIVVNAVFLPLAVLAVCVRLLTRGICLRHIGFDDYVMVFALLCVIAFAIVMIISINYGLGKHLWDVPLSRHISYLRNTVGESILYICGTAGVKISIILFYLRIFPPSRVHISATRS</sequence>
<evidence type="ECO:0000256" key="4">
    <source>
        <dbReference type="ARBA" id="ARBA00023136"/>
    </source>
</evidence>
<keyword evidence="3 6" id="KW-1133">Transmembrane helix</keyword>
<feature type="domain" description="Rhodopsin" evidence="7">
    <location>
        <begin position="43"/>
        <end position="133"/>
    </location>
</feature>
<keyword evidence="2 6" id="KW-0812">Transmembrane</keyword>
<evidence type="ECO:0000256" key="5">
    <source>
        <dbReference type="ARBA" id="ARBA00038359"/>
    </source>
</evidence>
<evidence type="ECO:0000256" key="1">
    <source>
        <dbReference type="ARBA" id="ARBA00004141"/>
    </source>
</evidence>
<dbReference type="OrthoDB" id="2496787at2759"/>
<evidence type="ECO:0000313" key="9">
    <source>
        <dbReference type="Proteomes" id="UP000091918"/>
    </source>
</evidence>
<evidence type="ECO:0000256" key="3">
    <source>
        <dbReference type="ARBA" id="ARBA00022989"/>
    </source>
</evidence>
<evidence type="ECO:0000259" key="7">
    <source>
        <dbReference type="Pfam" id="PF20684"/>
    </source>
</evidence>
<feature type="transmembrane region" description="Helical" evidence="6">
    <location>
        <begin position="27"/>
        <end position="47"/>
    </location>
</feature>
<proteinExistence type="inferred from homology"/>
<comment type="similarity">
    <text evidence="5">Belongs to the SAT4 family.</text>
</comment>
<reference evidence="8 9" key="1">
    <citation type="submission" date="2015-07" db="EMBL/GenBank/DDBJ databases">
        <title>Emmonsia species relationships and genome sequence.</title>
        <authorList>
            <person name="Cuomo C.A."/>
            <person name="Schwartz I.S."/>
            <person name="Kenyon C."/>
            <person name="de Hoog G.S."/>
            <person name="Govender N.P."/>
            <person name="Botha A."/>
            <person name="Moreno L."/>
            <person name="de Vries M."/>
            <person name="Munoz J.F."/>
            <person name="Stielow J.B."/>
        </authorList>
    </citation>
    <scope>NUCLEOTIDE SEQUENCE [LARGE SCALE GENOMIC DNA]</scope>
    <source>
        <strain evidence="8 9">CBS 136260</strain>
    </source>
</reference>
<comment type="subcellular location">
    <subcellularLocation>
        <location evidence="1">Membrane</location>
        <topology evidence="1">Multi-pass membrane protein</topology>
    </subcellularLocation>
</comment>
<keyword evidence="9" id="KW-1185">Reference proteome</keyword>
<name>A0A1B7P0S8_9EURO</name>
<evidence type="ECO:0000256" key="6">
    <source>
        <dbReference type="SAM" id="Phobius"/>
    </source>
</evidence>
<keyword evidence="4 6" id="KW-0472">Membrane</keyword>
<organism evidence="8 9">
    <name type="scientific">Emergomyces africanus</name>
    <dbReference type="NCBI Taxonomy" id="1955775"/>
    <lineage>
        <taxon>Eukaryota</taxon>
        <taxon>Fungi</taxon>
        <taxon>Dikarya</taxon>
        <taxon>Ascomycota</taxon>
        <taxon>Pezizomycotina</taxon>
        <taxon>Eurotiomycetes</taxon>
        <taxon>Eurotiomycetidae</taxon>
        <taxon>Onygenales</taxon>
        <taxon>Ajellomycetaceae</taxon>
        <taxon>Emergomyces</taxon>
    </lineage>
</organism>
<dbReference type="InterPro" id="IPR052337">
    <property type="entry name" value="SAT4-like"/>
</dbReference>
<dbReference type="PANTHER" id="PTHR33048">
    <property type="entry name" value="PTH11-LIKE INTEGRAL MEMBRANE PROTEIN (AFU_ORTHOLOGUE AFUA_5G11245)"/>
    <property type="match status" value="1"/>
</dbReference>
<feature type="transmembrane region" description="Helical" evidence="6">
    <location>
        <begin position="59"/>
        <end position="84"/>
    </location>
</feature>
<dbReference type="Proteomes" id="UP000091918">
    <property type="component" value="Unassembled WGS sequence"/>
</dbReference>
<protein>
    <recommendedName>
        <fullName evidence="7">Rhodopsin domain-containing protein</fullName>
    </recommendedName>
</protein>
<feature type="transmembrane region" description="Helical" evidence="6">
    <location>
        <begin position="108"/>
        <end position="126"/>
    </location>
</feature>
<dbReference type="PANTHER" id="PTHR33048:SF47">
    <property type="entry name" value="INTEGRAL MEMBRANE PROTEIN-RELATED"/>
    <property type="match status" value="1"/>
</dbReference>
<accession>A0A1B7P0S8</accession>
<dbReference type="Pfam" id="PF20684">
    <property type="entry name" value="Fung_rhodopsin"/>
    <property type="match status" value="1"/>
</dbReference>